<accession>A0AAN9SHP6</accession>
<dbReference type="PRINTS" id="PR00385">
    <property type="entry name" value="P450"/>
</dbReference>
<keyword evidence="16" id="KW-1185">Reference proteome</keyword>
<protein>
    <submittedName>
        <fullName evidence="15">Uncharacterized protein</fullName>
    </submittedName>
</protein>
<evidence type="ECO:0000256" key="2">
    <source>
        <dbReference type="ARBA" id="ARBA00004167"/>
    </source>
</evidence>
<keyword evidence="7 14" id="KW-1133">Transmembrane helix</keyword>
<dbReference type="AlphaFoldDB" id="A0AAN9SHP6"/>
<keyword evidence="9 12" id="KW-0408">Iron</keyword>
<dbReference type="Pfam" id="PF00067">
    <property type="entry name" value="p450"/>
    <property type="match status" value="1"/>
</dbReference>
<keyword evidence="8 13" id="KW-0560">Oxidoreductase</keyword>
<dbReference type="GO" id="GO:0016020">
    <property type="term" value="C:membrane"/>
    <property type="evidence" value="ECO:0007669"/>
    <property type="project" value="UniProtKB-SubCell"/>
</dbReference>
<name>A0AAN9SHP6_PSOTE</name>
<evidence type="ECO:0000256" key="1">
    <source>
        <dbReference type="ARBA" id="ARBA00001971"/>
    </source>
</evidence>
<evidence type="ECO:0000256" key="9">
    <source>
        <dbReference type="ARBA" id="ARBA00023004"/>
    </source>
</evidence>
<dbReference type="GO" id="GO:0005506">
    <property type="term" value="F:iron ion binding"/>
    <property type="evidence" value="ECO:0007669"/>
    <property type="project" value="InterPro"/>
</dbReference>
<dbReference type="CDD" id="cd20655">
    <property type="entry name" value="CYP93"/>
    <property type="match status" value="1"/>
</dbReference>
<evidence type="ECO:0000256" key="10">
    <source>
        <dbReference type="ARBA" id="ARBA00023033"/>
    </source>
</evidence>
<comment type="similarity">
    <text evidence="3 13">Belongs to the cytochrome P450 family.</text>
</comment>
<dbReference type="PROSITE" id="PS00086">
    <property type="entry name" value="CYTOCHROME_P450"/>
    <property type="match status" value="1"/>
</dbReference>
<evidence type="ECO:0000256" key="6">
    <source>
        <dbReference type="ARBA" id="ARBA00022723"/>
    </source>
</evidence>
<keyword evidence="5 14" id="KW-0812">Transmembrane</keyword>
<dbReference type="InterPro" id="IPR001128">
    <property type="entry name" value="Cyt_P450"/>
</dbReference>
<dbReference type="Proteomes" id="UP001386955">
    <property type="component" value="Unassembled WGS sequence"/>
</dbReference>
<evidence type="ECO:0000256" key="11">
    <source>
        <dbReference type="ARBA" id="ARBA00023136"/>
    </source>
</evidence>
<dbReference type="FunFam" id="1.10.630.10:FF:000019">
    <property type="entry name" value="Cytochrome P450 family protein"/>
    <property type="match status" value="1"/>
</dbReference>
<evidence type="ECO:0000256" key="8">
    <source>
        <dbReference type="ARBA" id="ARBA00023002"/>
    </source>
</evidence>
<keyword evidence="11 14" id="KW-0472">Membrane</keyword>
<evidence type="ECO:0000256" key="13">
    <source>
        <dbReference type="RuleBase" id="RU000461"/>
    </source>
</evidence>
<gene>
    <name evidence="15" type="ORF">VNO78_17169</name>
</gene>
<dbReference type="PANTHER" id="PTHR24298:SF204">
    <property type="entry name" value="CYTOCHROME P450, FAMILY 712, SUBFAMILY A, POLYPEPTIDE 1"/>
    <property type="match status" value="1"/>
</dbReference>
<evidence type="ECO:0000256" key="12">
    <source>
        <dbReference type="PIRSR" id="PIRSR602401-1"/>
    </source>
</evidence>
<evidence type="ECO:0000313" key="15">
    <source>
        <dbReference type="EMBL" id="KAK7396277.1"/>
    </source>
</evidence>
<keyword evidence="4 12" id="KW-0349">Heme</keyword>
<comment type="subcellular location">
    <subcellularLocation>
        <location evidence="2">Membrane</location>
        <topology evidence="2">Single-pass membrane protein</topology>
    </subcellularLocation>
</comment>
<evidence type="ECO:0000256" key="5">
    <source>
        <dbReference type="ARBA" id="ARBA00022692"/>
    </source>
</evidence>
<evidence type="ECO:0000256" key="14">
    <source>
        <dbReference type="SAM" id="Phobius"/>
    </source>
</evidence>
<dbReference type="SUPFAM" id="SSF48264">
    <property type="entry name" value="Cytochrome P450"/>
    <property type="match status" value="1"/>
</dbReference>
<evidence type="ECO:0000313" key="16">
    <source>
        <dbReference type="Proteomes" id="UP001386955"/>
    </source>
</evidence>
<organism evidence="15 16">
    <name type="scientific">Psophocarpus tetragonolobus</name>
    <name type="common">Winged bean</name>
    <name type="synonym">Dolichos tetragonolobus</name>
    <dbReference type="NCBI Taxonomy" id="3891"/>
    <lineage>
        <taxon>Eukaryota</taxon>
        <taxon>Viridiplantae</taxon>
        <taxon>Streptophyta</taxon>
        <taxon>Embryophyta</taxon>
        <taxon>Tracheophyta</taxon>
        <taxon>Spermatophyta</taxon>
        <taxon>Magnoliopsida</taxon>
        <taxon>eudicotyledons</taxon>
        <taxon>Gunneridae</taxon>
        <taxon>Pentapetalae</taxon>
        <taxon>rosids</taxon>
        <taxon>fabids</taxon>
        <taxon>Fabales</taxon>
        <taxon>Fabaceae</taxon>
        <taxon>Papilionoideae</taxon>
        <taxon>50 kb inversion clade</taxon>
        <taxon>NPAAA clade</taxon>
        <taxon>indigoferoid/millettioid clade</taxon>
        <taxon>Phaseoleae</taxon>
        <taxon>Psophocarpus</taxon>
    </lineage>
</organism>
<evidence type="ECO:0000256" key="3">
    <source>
        <dbReference type="ARBA" id="ARBA00010617"/>
    </source>
</evidence>
<evidence type="ECO:0000256" key="7">
    <source>
        <dbReference type="ARBA" id="ARBA00022989"/>
    </source>
</evidence>
<comment type="cofactor">
    <cofactor evidence="1 12">
        <name>heme</name>
        <dbReference type="ChEBI" id="CHEBI:30413"/>
    </cofactor>
</comment>
<dbReference type="PRINTS" id="PR00463">
    <property type="entry name" value="EP450I"/>
</dbReference>
<feature type="binding site" description="axial binding residue" evidence="12">
    <location>
        <position position="455"/>
    </location>
    <ligand>
        <name>heme</name>
        <dbReference type="ChEBI" id="CHEBI:30413"/>
    </ligand>
    <ligandPart>
        <name>Fe</name>
        <dbReference type="ChEBI" id="CHEBI:18248"/>
    </ligandPart>
</feature>
<dbReference type="InterPro" id="IPR002401">
    <property type="entry name" value="Cyt_P450_E_grp-I"/>
</dbReference>
<dbReference type="PANTHER" id="PTHR24298">
    <property type="entry name" value="FLAVONOID 3'-MONOOXYGENASE-RELATED"/>
    <property type="match status" value="1"/>
</dbReference>
<dbReference type="GO" id="GO:0016709">
    <property type="term" value="F:oxidoreductase activity, acting on paired donors, with incorporation or reduction of molecular oxygen, NAD(P)H as one donor, and incorporation of one atom of oxygen"/>
    <property type="evidence" value="ECO:0007669"/>
    <property type="project" value="TreeGrafter"/>
</dbReference>
<dbReference type="Gene3D" id="1.10.630.10">
    <property type="entry name" value="Cytochrome P450"/>
    <property type="match status" value="1"/>
</dbReference>
<dbReference type="InterPro" id="IPR017972">
    <property type="entry name" value="Cyt_P450_CS"/>
</dbReference>
<keyword evidence="10 13" id="KW-0503">Monooxygenase</keyword>
<reference evidence="15 16" key="1">
    <citation type="submission" date="2024-01" db="EMBL/GenBank/DDBJ databases">
        <title>The genomes of 5 underutilized Papilionoideae crops provide insights into root nodulation and disease resistanc.</title>
        <authorList>
            <person name="Jiang F."/>
        </authorList>
    </citation>
    <scope>NUCLEOTIDE SEQUENCE [LARGE SCALE GENOMIC DNA]</scope>
    <source>
        <strain evidence="15">DUOXIRENSHENG_FW03</strain>
        <tissue evidence="15">Leaves</tissue>
    </source>
</reference>
<sequence>MDAASGNVLCYMLFFSSIGLLIFTTIFKCGLMQKTNSGTAFQPPPSPPTLPIIGHLHLMGSIIPKSFQAVARLYGPLIQLRLGASTCVVVSNAQVAKQVMKTHELNFCHRPHFGSSDYFLYKGSGFITAPYGPYWRFIKKLSVTQLLSTSQLGRFVHIREQEIKKLLKSFIACSAQAMPVDLTFDLTAFTNNILCRMAMSTSCFDRASDARDILCLVREFLHVGAKLSLGEILGPFAKFDLFGYGRKLVKIVDKFDTILERILEEHEDEPRGGESRDMMDILLQVHKDPSAQVRLTRNDIKAFFLDIFLAGTDTSSAALQWTMAEIINNPGVLKKVRAEIDAVVGTSRLVNESDVPYLRYLQCVVKEALRLHPTAPFALRQSAEDCRINGYYIKSQTRTLINVYAIMRDPQEWLNPEEFIPERFLEHTDGINVGAERVGGDDFRYLPFGFGRRGCPGSSLALTVIQITVASLIQCFEWKVKGGEKVNMEEGSSFSTGLAKPLVSYPITCFNPF</sequence>
<dbReference type="InterPro" id="IPR051103">
    <property type="entry name" value="Plant_metabolite_P450s"/>
</dbReference>
<feature type="transmembrane region" description="Helical" evidence="14">
    <location>
        <begin position="6"/>
        <end position="27"/>
    </location>
</feature>
<dbReference type="EMBL" id="JAYMYS010000004">
    <property type="protein sequence ID" value="KAK7396277.1"/>
    <property type="molecule type" value="Genomic_DNA"/>
</dbReference>
<comment type="caution">
    <text evidence="15">The sequence shown here is derived from an EMBL/GenBank/DDBJ whole genome shotgun (WGS) entry which is preliminary data.</text>
</comment>
<evidence type="ECO:0000256" key="4">
    <source>
        <dbReference type="ARBA" id="ARBA00022617"/>
    </source>
</evidence>
<dbReference type="InterPro" id="IPR036396">
    <property type="entry name" value="Cyt_P450_sf"/>
</dbReference>
<proteinExistence type="inferred from homology"/>
<keyword evidence="6 12" id="KW-0479">Metal-binding</keyword>
<dbReference type="GO" id="GO:0020037">
    <property type="term" value="F:heme binding"/>
    <property type="evidence" value="ECO:0007669"/>
    <property type="project" value="InterPro"/>
</dbReference>